<organism evidence="1 2">
    <name type="scientific">Schaalia turicensis</name>
    <dbReference type="NCBI Taxonomy" id="131111"/>
    <lineage>
        <taxon>Bacteria</taxon>
        <taxon>Bacillati</taxon>
        <taxon>Actinomycetota</taxon>
        <taxon>Actinomycetes</taxon>
        <taxon>Actinomycetales</taxon>
        <taxon>Actinomycetaceae</taxon>
        <taxon>Schaalia</taxon>
    </lineage>
</organism>
<sequence>MSNTVNIAPLDISFYFHNRATRVNLPVTAKVAPIASDANLKFVVLEDPLQSDYTEGKVDSATLNDSAVDSK</sequence>
<dbReference type="Proteomes" id="UP000234545">
    <property type="component" value="Unassembled WGS sequence"/>
</dbReference>
<dbReference type="AlphaFoldDB" id="A0A2I1I4D1"/>
<comment type="caution">
    <text evidence="1">The sequence shown here is derived from an EMBL/GenBank/DDBJ whole genome shotgun (WGS) entry which is preliminary data.</text>
</comment>
<accession>A0A2I1I4D1</accession>
<dbReference type="RefSeq" id="WP_101628380.1">
    <property type="nucleotide sequence ID" value="NZ_PKKJ01000008.1"/>
</dbReference>
<name>A0A2I1I4D1_9ACTO</name>
<reference evidence="1 2" key="1">
    <citation type="submission" date="2017-12" db="EMBL/GenBank/DDBJ databases">
        <title>Phylogenetic diversity of female urinary microbiome.</title>
        <authorList>
            <person name="Thomas-White K."/>
            <person name="Wolfe A.J."/>
        </authorList>
    </citation>
    <scope>NUCLEOTIDE SEQUENCE [LARGE SCALE GENOMIC DNA]</scope>
    <source>
        <strain evidence="1 2">UMB0250</strain>
    </source>
</reference>
<dbReference type="EMBL" id="PKKJ01000008">
    <property type="protein sequence ID" value="PKY65994.1"/>
    <property type="molecule type" value="Genomic_DNA"/>
</dbReference>
<evidence type="ECO:0000313" key="1">
    <source>
        <dbReference type="EMBL" id="PKY65994.1"/>
    </source>
</evidence>
<protein>
    <submittedName>
        <fullName evidence="1">Uncharacterized protein</fullName>
    </submittedName>
</protein>
<proteinExistence type="predicted"/>
<evidence type="ECO:0000313" key="2">
    <source>
        <dbReference type="Proteomes" id="UP000234545"/>
    </source>
</evidence>
<gene>
    <name evidence="1" type="ORF">CYJ25_06565</name>
</gene>